<dbReference type="SUPFAM" id="SSF52949">
    <property type="entry name" value="Macro domain-like"/>
    <property type="match status" value="1"/>
</dbReference>
<gene>
    <name evidence="2" type="ORF">HX099_07155</name>
</gene>
<dbReference type="InterPro" id="IPR002589">
    <property type="entry name" value="Macro_dom"/>
</dbReference>
<dbReference type="Pfam" id="PF01661">
    <property type="entry name" value="Macro"/>
    <property type="match status" value="1"/>
</dbReference>
<organism evidence="2 3">
    <name type="scientific">Thiopseudomonas alkaliphila</name>
    <dbReference type="NCBI Taxonomy" id="1697053"/>
    <lineage>
        <taxon>Bacteria</taxon>
        <taxon>Pseudomonadati</taxon>
        <taxon>Pseudomonadota</taxon>
        <taxon>Gammaproteobacteria</taxon>
        <taxon>Pseudomonadales</taxon>
        <taxon>Pseudomonadaceae</taxon>
        <taxon>Thiopseudomonas</taxon>
    </lineage>
</organism>
<feature type="domain" description="Macro" evidence="1">
    <location>
        <begin position="1"/>
        <end position="172"/>
    </location>
</feature>
<dbReference type="InterPro" id="IPR043472">
    <property type="entry name" value="Macro_dom-like"/>
</dbReference>
<proteinExistence type="predicted"/>
<evidence type="ECO:0000313" key="2">
    <source>
        <dbReference type="EMBL" id="MDM1696439.1"/>
    </source>
</evidence>
<dbReference type="PROSITE" id="PS51154">
    <property type="entry name" value="MACRO"/>
    <property type="match status" value="1"/>
</dbReference>
<dbReference type="RefSeq" id="WP_286593775.1">
    <property type="nucleotide sequence ID" value="NZ_JACANB010000004.1"/>
</dbReference>
<protein>
    <submittedName>
        <fullName evidence="2">Macro domain-containing protein</fullName>
    </submittedName>
</protein>
<dbReference type="Gene3D" id="3.40.220.10">
    <property type="entry name" value="Leucine Aminopeptidase, subunit E, domain 1"/>
    <property type="match status" value="1"/>
</dbReference>
<evidence type="ECO:0000259" key="1">
    <source>
        <dbReference type="PROSITE" id="PS51154"/>
    </source>
</evidence>
<dbReference type="SMART" id="SM00506">
    <property type="entry name" value="A1pp"/>
    <property type="match status" value="1"/>
</dbReference>
<reference evidence="2" key="1">
    <citation type="submission" date="2020-06" db="EMBL/GenBank/DDBJ databases">
        <authorList>
            <person name="Dong N."/>
        </authorList>
    </citation>
    <scope>NUCLEOTIDE SEQUENCE</scope>
    <source>
        <strain evidence="2">DF46-2-2</strain>
    </source>
</reference>
<reference evidence="2" key="2">
    <citation type="journal article" date="2022" name="Sci. Total Environ.">
        <title>Prevalence, transmission, and molecular epidemiology of tet(X)-positive bacteria among humans, animals, and environmental niches in China: An epidemiological, and genomic-based study.</title>
        <authorList>
            <person name="Dong N."/>
            <person name="Zeng Y."/>
            <person name="Cai C."/>
            <person name="Sun C."/>
            <person name="Lu J."/>
            <person name="Liu C."/>
            <person name="Zhou H."/>
            <person name="Sun Q."/>
            <person name="Shu L."/>
            <person name="Wang H."/>
            <person name="Wang Y."/>
            <person name="Wang S."/>
            <person name="Wu C."/>
            <person name="Chan E.W."/>
            <person name="Chen G."/>
            <person name="Shen Z."/>
            <person name="Chen S."/>
            <person name="Zhang R."/>
        </authorList>
    </citation>
    <scope>NUCLEOTIDE SEQUENCE</scope>
    <source>
        <strain evidence="2">DF46-2-2</strain>
    </source>
</reference>
<dbReference type="PANTHER" id="PTHR11106">
    <property type="entry name" value="GANGLIOSIDE INDUCED DIFFERENTIATION ASSOCIATED PROTEIN 2-RELATED"/>
    <property type="match status" value="1"/>
</dbReference>
<evidence type="ECO:0000313" key="3">
    <source>
        <dbReference type="Proteomes" id="UP001173465"/>
    </source>
</evidence>
<dbReference type="EMBL" id="JACANB010000004">
    <property type="protein sequence ID" value="MDM1696439.1"/>
    <property type="molecule type" value="Genomic_DNA"/>
</dbReference>
<dbReference type="AlphaFoldDB" id="A0AAW7DQR9"/>
<name>A0AAW7DQR9_9GAMM</name>
<accession>A0AAW7DQR9</accession>
<sequence length="177" mass="19409">MKQIYLVVADIFNVTADAMVNPAHETLQAGSGLCYLTHKKAGPDLTQACLQLYHSLGKRPVSSVSATAAGNLDYQYVLHAVTPDWLAANPEQLLAQTYQNILRLADQLQLHSVAIPALATGIHGLNKDLVAKVALTSLTTHLPQTNYVNRIILVCHEPTMLKAYQRINSKQIYQPLV</sequence>
<dbReference type="Proteomes" id="UP001173465">
    <property type="component" value="Unassembled WGS sequence"/>
</dbReference>
<comment type="caution">
    <text evidence="2">The sequence shown here is derived from an EMBL/GenBank/DDBJ whole genome shotgun (WGS) entry which is preliminary data.</text>
</comment>